<dbReference type="PIRSF" id="PIRSF032064">
    <property type="entry name" value="UCP032064"/>
    <property type="match status" value="1"/>
</dbReference>
<dbReference type="HOGENOM" id="CLU_104595_1_0_5"/>
<dbReference type="Proteomes" id="UP000002257">
    <property type="component" value="Chromosome"/>
</dbReference>
<dbReference type="EMBL" id="CP001280">
    <property type="protein sequence ID" value="ACK50551.1"/>
    <property type="molecule type" value="Genomic_DNA"/>
</dbReference>
<evidence type="ECO:0000313" key="1">
    <source>
        <dbReference type="EMBL" id="ACK50551.1"/>
    </source>
</evidence>
<gene>
    <name evidence="1" type="ordered locus">Msil_1602</name>
</gene>
<dbReference type="AlphaFoldDB" id="B8EI69"/>
<proteinExistence type="predicted"/>
<dbReference type="RefSeq" id="WP_012590621.1">
    <property type="nucleotide sequence ID" value="NC_011666.1"/>
</dbReference>
<dbReference type="Pfam" id="PF05258">
    <property type="entry name" value="DciA"/>
    <property type="match status" value="1"/>
</dbReference>
<sequence>MRAKRFKDPWSRPIADLVGPIIDPALARRGFGKSDVILYWEEIVGARIASMSQPIKLQWPPRGRAAATPATLIVRVETGFALELQHLAGIVVERVNAHLGWRCVDRLLLKQGPLEPRPGPRRRNAPPTPEIVKAAAAATGDIADEALRDALTRLGACVLTRSQREDGG</sequence>
<evidence type="ECO:0000313" key="2">
    <source>
        <dbReference type="Proteomes" id="UP000002257"/>
    </source>
</evidence>
<organism evidence="1 2">
    <name type="scientific">Methylocella silvestris (strain DSM 15510 / CIP 108128 / LMG 27833 / NCIMB 13906 / BL2)</name>
    <dbReference type="NCBI Taxonomy" id="395965"/>
    <lineage>
        <taxon>Bacteria</taxon>
        <taxon>Pseudomonadati</taxon>
        <taxon>Pseudomonadota</taxon>
        <taxon>Alphaproteobacteria</taxon>
        <taxon>Hyphomicrobiales</taxon>
        <taxon>Beijerinckiaceae</taxon>
        <taxon>Methylocella</taxon>
    </lineage>
</organism>
<dbReference type="InterPro" id="IPR007922">
    <property type="entry name" value="DciA-like"/>
</dbReference>
<dbReference type="InterPro" id="IPR010593">
    <property type="entry name" value="DUF1159"/>
</dbReference>
<evidence type="ECO:0008006" key="3">
    <source>
        <dbReference type="Google" id="ProtNLM"/>
    </source>
</evidence>
<dbReference type="eggNOG" id="COG5389">
    <property type="taxonomic scope" value="Bacteria"/>
</dbReference>
<name>B8EI69_METSB</name>
<keyword evidence="2" id="KW-1185">Reference proteome</keyword>
<protein>
    <recommendedName>
        <fullName evidence="3">DUF721 domain-containing protein</fullName>
    </recommendedName>
</protein>
<reference evidence="1 2" key="1">
    <citation type="journal article" date="2010" name="J. Bacteriol.">
        <title>Complete genome sequence of the aerobic facultative methanotroph Methylocella silvestris BL2.</title>
        <authorList>
            <person name="Chen Y."/>
            <person name="Crombie A."/>
            <person name="Rahman M.T."/>
            <person name="Dedysh S.N."/>
            <person name="Liesack W."/>
            <person name="Stott M.B."/>
            <person name="Alam M."/>
            <person name="Theisen A.R."/>
            <person name="Murrell J.C."/>
            <person name="Dunfield P.F."/>
        </authorList>
    </citation>
    <scope>NUCLEOTIDE SEQUENCE [LARGE SCALE GENOMIC DNA]</scope>
    <source>
        <strain evidence="2">DSM 15510 / CIP 108128 / LMG 27833 / NCIMB 13906 / BL2</strain>
    </source>
</reference>
<dbReference type="STRING" id="395965.Msil_1602"/>
<dbReference type="KEGG" id="msl:Msil_1602"/>
<dbReference type="OrthoDB" id="7160947at2"/>
<accession>B8EI69</accession>